<sequence length="228" mass="26155">MFLYRLRVYQHNSSCRTLYELNDIWCECLPNDSGRYCEKQSVEIPDEVCMHGKGNQNGKFFTPVQGTMYAMRLVHISGVVGCSSGTSRKWGFRNSEIFTIITDENNQNRNAFPYKIPGFTSDSPELILTFNTPLMVATGQEYRLWFSEDLRDQHEDNNVGPSCIKGHPSSNSGPFKENFMKRVQIQDDEEAKSQGDGERRNKKFREQALCELSSSQESSSTQYVKEIL</sequence>
<reference evidence="2 3" key="1">
    <citation type="journal article" date="2018" name="Sci. Rep.">
        <title>Comparative analysis of the Pocillopora damicornis genome highlights role of immune system in coral evolution.</title>
        <authorList>
            <person name="Cunning R."/>
            <person name="Bay R.A."/>
            <person name="Gillette P."/>
            <person name="Baker A.C."/>
            <person name="Traylor-Knowles N."/>
        </authorList>
    </citation>
    <scope>NUCLEOTIDE SEQUENCE [LARGE SCALE GENOMIC DNA]</scope>
    <source>
        <strain evidence="2">RSMAS</strain>
        <tissue evidence="2">Whole animal</tissue>
    </source>
</reference>
<keyword evidence="3" id="KW-1185">Reference proteome</keyword>
<accession>A0A3M6T761</accession>
<dbReference type="Proteomes" id="UP000275408">
    <property type="component" value="Unassembled WGS sequence"/>
</dbReference>
<dbReference type="EMBL" id="RCHS01004182">
    <property type="protein sequence ID" value="RMX37153.1"/>
    <property type="molecule type" value="Genomic_DNA"/>
</dbReference>
<dbReference type="OrthoDB" id="5970633at2759"/>
<evidence type="ECO:0000313" key="3">
    <source>
        <dbReference type="Proteomes" id="UP000275408"/>
    </source>
</evidence>
<organism evidence="2 3">
    <name type="scientific">Pocillopora damicornis</name>
    <name type="common">Cauliflower coral</name>
    <name type="synonym">Millepora damicornis</name>
    <dbReference type="NCBI Taxonomy" id="46731"/>
    <lineage>
        <taxon>Eukaryota</taxon>
        <taxon>Metazoa</taxon>
        <taxon>Cnidaria</taxon>
        <taxon>Anthozoa</taxon>
        <taxon>Hexacorallia</taxon>
        <taxon>Scleractinia</taxon>
        <taxon>Astrocoeniina</taxon>
        <taxon>Pocilloporidae</taxon>
        <taxon>Pocillopora</taxon>
    </lineage>
</organism>
<proteinExistence type="predicted"/>
<name>A0A3M6T761_POCDA</name>
<evidence type="ECO:0000313" key="2">
    <source>
        <dbReference type="EMBL" id="RMX37153.1"/>
    </source>
</evidence>
<dbReference type="AlphaFoldDB" id="A0A3M6T761"/>
<evidence type="ECO:0008006" key="4">
    <source>
        <dbReference type="Google" id="ProtNLM"/>
    </source>
</evidence>
<evidence type="ECO:0000256" key="1">
    <source>
        <dbReference type="SAM" id="MobiDB-lite"/>
    </source>
</evidence>
<feature type="region of interest" description="Disordered" evidence="1">
    <location>
        <begin position="157"/>
        <end position="176"/>
    </location>
</feature>
<gene>
    <name evidence="2" type="ORF">pdam_00010661</name>
</gene>
<feature type="region of interest" description="Disordered" evidence="1">
    <location>
        <begin position="186"/>
        <end position="228"/>
    </location>
</feature>
<protein>
    <recommendedName>
        <fullName evidence="4">EGF-like domain-containing protein</fullName>
    </recommendedName>
</protein>
<feature type="compositionally biased region" description="Basic and acidic residues" evidence="1">
    <location>
        <begin position="191"/>
        <end position="208"/>
    </location>
</feature>
<comment type="caution">
    <text evidence="2">The sequence shown here is derived from an EMBL/GenBank/DDBJ whole genome shotgun (WGS) entry which is preliminary data.</text>
</comment>